<comment type="caution">
    <text evidence="1">The sequence shown here is derived from an EMBL/GenBank/DDBJ whole genome shotgun (WGS) entry which is preliminary data.</text>
</comment>
<organism evidence="1 2">
    <name type="scientific">Dendrolimus kikuchii</name>
    <dbReference type="NCBI Taxonomy" id="765133"/>
    <lineage>
        <taxon>Eukaryota</taxon>
        <taxon>Metazoa</taxon>
        <taxon>Ecdysozoa</taxon>
        <taxon>Arthropoda</taxon>
        <taxon>Hexapoda</taxon>
        <taxon>Insecta</taxon>
        <taxon>Pterygota</taxon>
        <taxon>Neoptera</taxon>
        <taxon>Endopterygota</taxon>
        <taxon>Lepidoptera</taxon>
        <taxon>Glossata</taxon>
        <taxon>Ditrysia</taxon>
        <taxon>Bombycoidea</taxon>
        <taxon>Lasiocampidae</taxon>
        <taxon>Dendrolimus</taxon>
    </lineage>
</organism>
<reference evidence="1 2" key="1">
    <citation type="journal article" date="2021" name="Front. Genet.">
        <title>Chromosome-Level Genome Assembly Reveals Significant Gene Expansion in the Toll and IMD Signaling Pathways of Dendrolimus kikuchii.</title>
        <authorList>
            <person name="Zhou J."/>
            <person name="Wu P."/>
            <person name="Xiong Z."/>
            <person name="Liu N."/>
            <person name="Zhao N."/>
            <person name="Ji M."/>
            <person name="Qiu Y."/>
            <person name="Yang B."/>
        </authorList>
    </citation>
    <scope>NUCLEOTIDE SEQUENCE [LARGE SCALE GENOMIC DNA]</scope>
    <source>
        <strain evidence="1">Ann1</strain>
    </source>
</reference>
<proteinExistence type="predicted"/>
<name>A0ACC1DKM3_9NEOP</name>
<dbReference type="EMBL" id="CM034387">
    <property type="protein sequence ID" value="KAJ0184390.1"/>
    <property type="molecule type" value="Genomic_DNA"/>
</dbReference>
<gene>
    <name evidence="1" type="ORF">K1T71_000813</name>
</gene>
<sequence>MNYFTVLGLIVSVCLIEETTQQRLVVDSGLGDLVAIPFQMSRSLLDCLLGTKSSAPKDDKLPSDREDPNTSTSPTPNPAFPPLTKTPANQPPQNSASLQPSPKSQSTGTSPFFLYPCCQNPCCYPISYSY</sequence>
<accession>A0ACC1DKM3</accession>
<dbReference type="Proteomes" id="UP000824533">
    <property type="component" value="Linkage Group LG01"/>
</dbReference>
<evidence type="ECO:0000313" key="2">
    <source>
        <dbReference type="Proteomes" id="UP000824533"/>
    </source>
</evidence>
<protein>
    <submittedName>
        <fullName evidence="1">Uncharacterized protein</fullName>
    </submittedName>
</protein>
<keyword evidence="2" id="KW-1185">Reference proteome</keyword>
<evidence type="ECO:0000313" key="1">
    <source>
        <dbReference type="EMBL" id="KAJ0184390.1"/>
    </source>
</evidence>